<evidence type="ECO:0000313" key="1">
    <source>
        <dbReference type="EMBL" id="GMT12792.1"/>
    </source>
</evidence>
<gene>
    <name evidence="1" type="ORF">PFISCL1PPCAC_4089</name>
</gene>
<protein>
    <submittedName>
        <fullName evidence="1">Uncharacterized protein</fullName>
    </submittedName>
</protein>
<accession>A0AAV5V387</accession>
<sequence length="449" mass="52355">RLQLLQALPGALRIHQRTRKRVQFHAADHQDHQIRVYDMQADRCPMINGSDVTDNRVDRLQIDGQIGFMREVINNPKLCRMFNRQTGTFNMQMDYASMDCRILAADCYVARNGKYSSIRANNPNYKTGIFVNVEPRNDVIFTKETTRNKRDVVDRKEYDVAHRDYKILLAMRLMPDEHINSNWRAQATMMLKNSFRFEGNKMMVRSAANAGLSHLIFTDSLLDRINPHRFPEAFFICHQHPLTLSSSFQLMATEIPGLQLTNIEWFLFAYGFDDIVFQGQDPQRAAFTVLQHAYSTMALVYSIRGVLSDAHRCDVDAKCRVFKLPMERMDAEIRPWIMEFNHWLDAVHENMRSAHEGDDTIAVVDWDNADIIKAVKEIRKGDATLSEKEHKDYKPNCIETFSRSAFLNCSLRQARIIQDSRRDTALFHEMRRKNRVIPGLSESEFNLYY</sequence>
<keyword evidence="2" id="KW-1185">Reference proteome</keyword>
<dbReference type="AlphaFoldDB" id="A0AAV5V387"/>
<dbReference type="EMBL" id="BTSY01000002">
    <property type="protein sequence ID" value="GMT12792.1"/>
    <property type="molecule type" value="Genomic_DNA"/>
</dbReference>
<proteinExistence type="predicted"/>
<organism evidence="1 2">
    <name type="scientific">Pristionchus fissidentatus</name>
    <dbReference type="NCBI Taxonomy" id="1538716"/>
    <lineage>
        <taxon>Eukaryota</taxon>
        <taxon>Metazoa</taxon>
        <taxon>Ecdysozoa</taxon>
        <taxon>Nematoda</taxon>
        <taxon>Chromadorea</taxon>
        <taxon>Rhabditida</taxon>
        <taxon>Rhabditina</taxon>
        <taxon>Diplogasteromorpha</taxon>
        <taxon>Diplogasteroidea</taxon>
        <taxon>Neodiplogasteridae</taxon>
        <taxon>Pristionchus</taxon>
    </lineage>
</organism>
<evidence type="ECO:0000313" key="2">
    <source>
        <dbReference type="Proteomes" id="UP001432322"/>
    </source>
</evidence>
<reference evidence="1" key="1">
    <citation type="submission" date="2023-10" db="EMBL/GenBank/DDBJ databases">
        <title>Genome assembly of Pristionchus species.</title>
        <authorList>
            <person name="Yoshida K."/>
            <person name="Sommer R.J."/>
        </authorList>
    </citation>
    <scope>NUCLEOTIDE SEQUENCE</scope>
    <source>
        <strain evidence="1">RS5133</strain>
    </source>
</reference>
<name>A0AAV5V387_9BILA</name>
<comment type="caution">
    <text evidence="1">The sequence shown here is derived from an EMBL/GenBank/DDBJ whole genome shotgun (WGS) entry which is preliminary data.</text>
</comment>
<dbReference type="Proteomes" id="UP001432322">
    <property type="component" value="Unassembled WGS sequence"/>
</dbReference>
<feature type="non-terminal residue" evidence="1">
    <location>
        <position position="1"/>
    </location>
</feature>